<organism evidence="3 4">
    <name type="scientific">Planomonospora sphaerica</name>
    <dbReference type="NCBI Taxonomy" id="161355"/>
    <lineage>
        <taxon>Bacteria</taxon>
        <taxon>Bacillati</taxon>
        <taxon>Actinomycetota</taxon>
        <taxon>Actinomycetes</taxon>
        <taxon>Streptosporangiales</taxon>
        <taxon>Streptosporangiaceae</taxon>
        <taxon>Planomonospora</taxon>
    </lineage>
</organism>
<feature type="domain" description="STAS" evidence="2">
    <location>
        <begin position="39"/>
        <end position="116"/>
    </location>
</feature>
<dbReference type="InterPro" id="IPR002645">
    <property type="entry name" value="STAS_dom"/>
</dbReference>
<evidence type="ECO:0000313" key="3">
    <source>
        <dbReference type="EMBL" id="GAT70485.1"/>
    </source>
</evidence>
<keyword evidence="4" id="KW-1185">Reference proteome</keyword>
<dbReference type="GO" id="GO:0043856">
    <property type="term" value="F:anti-sigma factor antagonist activity"/>
    <property type="evidence" value="ECO:0007669"/>
    <property type="project" value="TreeGrafter"/>
</dbReference>
<evidence type="ECO:0000259" key="2">
    <source>
        <dbReference type="PROSITE" id="PS50801"/>
    </source>
</evidence>
<reference evidence="3 4" key="1">
    <citation type="journal article" date="2016" name="Genome Announc.">
        <title>Draft Genome Sequence of Planomonospora sphaerica JCM9374, a Rare Actinomycete.</title>
        <authorList>
            <person name="Dohra H."/>
            <person name="Suzuki T."/>
            <person name="Inoue Y."/>
            <person name="Kodani S."/>
        </authorList>
    </citation>
    <scope>NUCLEOTIDE SEQUENCE [LARGE SCALE GENOMIC DNA]</scope>
    <source>
        <strain evidence="3 4">JCM 9374</strain>
    </source>
</reference>
<reference evidence="4" key="2">
    <citation type="submission" date="2016-04" db="EMBL/GenBank/DDBJ databases">
        <title>Planomonospora sphaerica JCM9374 whole genome shotgun sequence.</title>
        <authorList>
            <person name="Suzuki T."/>
            <person name="Dohra H."/>
            <person name="Kodani S."/>
        </authorList>
    </citation>
    <scope>NUCLEOTIDE SEQUENCE [LARGE SCALE GENOMIC DNA]</scope>
    <source>
        <strain evidence="4">JCM 9374</strain>
    </source>
</reference>
<dbReference type="Proteomes" id="UP000077701">
    <property type="component" value="Unassembled WGS sequence"/>
</dbReference>
<dbReference type="AlphaFoldDB" id="A0A161LQ89"/>
<evidence type="ECO:0000313" key="4">
    <source>
        <dbReference type="Proteomes" id="UP000077701"/>
    </source>
</evidence>
<comment type="caution">
    <text evidence="3">The sequence shown here is derived from an EMBL/GenBank/DDBJ whole genome shotgun (WGS) entry which is preliminary data.</text>
</comment>
<feature type="region of interest" description="Disordered" evidence="1">
    <location>
        <begin position="1"/>
        <end position="27"/>
    </location>
</feature>
<dbReference type="EMBL" id="BDCX01000017">
    <property type="protein sequence ID" value="GAT70485.1"/>
    <property type="molecule type" value="Genomic_DNA"/>
</dbReference>
<name>A0A161LQ89_9ACTN</name>
<dbReference type="InterPro" id="IPR058548">
    <property type="entry name" value="MlaB-like_STAS"/>
</dbReference>
<dbReference type="Pfam" id="PF13466">
    <property type="entry name" value="STAS_2"/>
    <property type="match status" value="1"/>
</dbReference>
<evidence type="ECO:0000256" key="1">
    <source>
        <dbReference type="SAM" id="MobiDB-lite"/>
    </source>
</evidence>
<sequence length="147" mass="15253">MASSIEFSRTQPLNPSGPRPDGERPGGNLSVRLAAVDGDLAVVKVDGELDLSTVALLEAVLAPLPGRGIRHLLLAAEGLRFCDATGFRALAEVHAALAAAGGGLVVADPSPALRRLTWLMQRFSAVPSVPTAPADPHERRARLPSGP</sequence>
<dbReference type="STRING" id="161355.PS9374_06167"/>
<proteinExistence type="predicted"/>
<dbReference type="Gene3D" id="3.30.750.24">
    <property type="entry name" value="STAS domain"/>
    <property type="match status" value="1"/>
</dbReference>
<dbReference type="PROSITE" id="PS50801">
    <property type="entry name" value="STAS"/>
    <property type="match status" value="1"/>
</dbReference>
<dbReference type="InterPro" id="IPR036513">
    <property type="entry name" value="STAS_dom_sf"/>
</dbReference>
<dbReference type="PANTHER" id="PTHR33495:SF2">
    <property type="entry name" value="ANTI-SIGMA FACTOR ANTAGONIST TM_1081-RELATED"/>
    <property type="match status" value="1"/>
</dbReference>
<dbReference type="CDD" id="cd07043">
    <property type="entry name" value="STAS_anti-anti-sigma_factors"/>
    <property type="match status" value="1"/>
</dbReference>
<protein>
    <submittedName>
        <fullName evidence="3">Anti-sigma factor antagonist</fullName>
    </submittedName>
</protein>
<accession>A0A161LQ89</accession>
<gene>
    <name evidence="3" type="ORF">PS9374_06167</name>
</gene>
<dbReference type="PANTHER" id="PTHR33495">
    <property type="entry name" value="ANTI-SIGMA FACTOR ANTAGONIST TM_1081-RELATED-RELATED"/>
    <property type="match status" value="1"/>
</dbReference>
<feature type="region of interest" description="Disordered" evidence="1">
    <location>
        <begin position="128"/>
        <end position="147"/>
    </location>
</feature>
<dbReference type="SUPFAM" id="SSF52091">
    <property type="entry name" value="SpoIIaa-like"/>
    <property type="match status" value="1"/>
</dbReference>
<dbReference type="RefSeq" id="WP_068902743.1">
    <property type="nucleotide sequence ID" value="NZ_BDCX01000017.1"/>
</dbReference>
<feature type="compositionally biased region" description="Polar residues" evidence="1">
    <location>
        <begin position="1"/>
        <end position="14"/>
    </location>
</feature>